<dbReference type="SUPFAM" id="SSF55545">
    <property type="entry name" value="beta-N-acetylhexosaminidase-like domain"/>
    <property type="match status" value="1"/>
</dbReference>
<protein>
    <recommendedName>
        <fullName evidence="4">Gylcosyl hydrolase 115 C-terminal domain-containing protein</fullName>
    </recommendedName>
</protein>
<dbReference type="InterPro" id="IPR029018">
    <property type="entry name" value="Hex-like_dom2"/>
</dbReference>
<dbReference type="Pfam" id="PF15979">
    <property type="entry name" value="Glyco_hydro_115"/>
    <property type="match status" value="1"/>
</dbReference>
<dbReference type="Gene3D" id="3.30.379.10">
    <property type="entry name" value="Chitobiase/beta-hexosaminidase domain 2-like"/>
    <property type="match status" value="1"/>
</dbReference>
<dbReference type="GO" id="GO:0016787">
    <property type="term" value="F:hydrolase activity"/>
    <property type="evidence" value="ECO:0007669"/>
    <property type="project" value="UniProtKB-KW"/>
</dbReference>
<dbReference type="Gene3D" id="3.20.20.520">
    <property type="entry name" value="Glycosyl hydrolase family 115"/>
    <property type="match status" value="1"/>
</dbReference>
<feature type="coiled-coil region" evidence="2">
    <location>
        <begin position="306"/>
        <end position="333"/>
    </location>
</feature>
<evidence type="ECO:0000259" key="4">
    <source>
        <dbReference type="Pfam" id="PF17829"/>
    </source>
</evidence>
<name>A0A4Q5EBK8_BACUN</name>
<comment type="caution">
    <text evidence="5">The sequence shown here is derived from an EMBL/GenBank/DDBJ whole genome shotgun (WGS) entry which is preliminary data.</text>
</comment>
<dbReference type="InterPro" id="IPR031924">
    <property type="entry name" value="GH115"/>
</dbReference>
<evidence type="ECO:0000256" key="3">
    <source>
        <dbReference type="SAM" id="SignalP"/>
    </source>
</evidence>
<keyword evidence="1" id="KW-0378">Hydrolase</keyword>
<feature type="signal peptide" evidence="3">
    <location>
        <begin position="1"/>
        <end position="19"/>
    </location>
</feature>
<dbReference type="Proteomes" id="UP000431575">
    <property type="component" value="Unassembled WGS sequence"/>
</dbReference>
<reference evidence="5 6" key="1">
    <citation type="journal article" date="2019" name="Nat. Med.">
        <title>A library of human gut bacterial isolates paired with longitudinal multiomics data enables mechanistic microbiome research.</title>
        <authorList>
            <person name="Poyet M."/>
            <person name="Groussin M."/>
            <person name="Gibbons S.M."/>
            <person name="Avila-Pacheco J."/>
            <person name="Jiang X."/>
            <person name="Kearney S.M."/>
            <person name="Perrotta A.R."/>
            <person name="Berdy B."/>
            <person name="Zhao S."/>
            <person name="Lieberman T.D."/>
            <person name="Swanson P.K."/>
            <person name="Smith M."/>
            <person name="Roesemann S."/>
            <person name="Alexander J.E."/>
            <person name="Rich S.A."/>
            <person name="Livny J."/>
            <person name="Vlamakis H."/>
            <person name="Clish C."/>
            <person name="Bullock K."/>
            <person name="Deik A."/>
            <person name="Scott J."/>
            <person name="Pierce K.A."/>
            <person name="Xavier R.J."/>
            <person name="Alm E.J."/>
        </authorList>
    </citation>
    <scope>NUCLEOTIDE SEQUENCE [LARGE SCALE GENOMIC DNA]</scope>
    <source>
        <strain evidence="5 6">BIOML-A6</strain>
    </source>
</reference>
<dbReference type="InterPro" id="IPR042301">
    <property type="entry name" value="GH115_sf"/>
</dbReference>
<sequence length="779" mass="89488">MKKIILSLLLFAVAQVSWAQFILNAGKPVVLVYDKSEGMVVNTALELFTRDCQAVLSSPVQQDGKAGHIVIGTVGKSPLIAETGADVSALEGKKQAFLLTVLPDGKLLVAGSDQYGTAYGIMELSRLMGVSPWEWWVDVTPERKDRFELPAGYKTIQAPSVEYRGIFINDEDWGLMPWSSLNYEPWYKPGRIGPRTNERIFELLLRLRANVYWPAMHECTVPFFLTEGNREVAEKFGIYIGSSHCEPMACNAAGEWSRRGKGDYDYVNNSEAVCKFWEDRVKEVAGQEILYTVGMRGVHDGQMQGARTVEEQKAVLERVLKDQRNLLQKYVDKDVTAVPQVFIPYKEVLDIYHAGLQVPEDVTLMWCDDNYGYIRHFPNKEERARKGGNGIYYHVSYWGRPHDYLWLGTFSPALLYQQMKTAYDHGIQKMWVLNVGDIKPAEYQMELFLDMAWNIDKVAGEGVYKHLCNFLKREFGETVGNQLLPVMQEHYRLAYIRKPEFMGNTREEEYHTNDYRIVKDMPWSREFINKRLEDYQTISDEAERLASQIPQGRRDAYFQLVKYPVQASAEMNKKMLYAQFARHGEMDWGKSDAAYDSIVSLTRIYNKGIENNGKWHRMMDYQPRKLPVFEPVDRSSVEVPVLEEHSSLHKWNAADFSDGNPVFCEGLGYEGKAVMLAQGEELVFDFNDCRADSVEVEIRLLPNHPIDGEQLGFILSLDNKYSAPITYETKGRSEEWKENVLRNQAIRRVILPVGKRKKHRLTIKALGEGVVLDQILLYR</sequence>
<dbReference type="GO" id="GO:0005975">
    <property type="term" value="P:carbohydrate metabolic process"/>
    <property type="evidence" value="ECO:0007669"/>
    <property type="project" value="UniProtKB-ARBA"/>
</dbReference>
<dbReference type="Gene3D" id="2.60.120.1620">
    <property type="match status" value="1"/>
</dbReference>
<keyword evidence="3" id="KW-0732">Signal</keyword>
<organism evidence="5 6">
    <name type="scientific">Bacteroides uniformis</name>
    <dbReference type="NCBI Taxonomy" id="820"/>
    <lineage>
        <taxon>Bacteria</taxon>
        <taxon>Pseudomonadati</taxon>
        <taxon>Bacteroidota</taxon>
        <taxon>Bacteroidia</taxon>
        <taxon>Bacteroidales</taxon>
        <taxon>Bacteroidaceae</taxon>
        <taxon>Bacteroides</taxon>
    </lineage>
</organism>
<proteinExistence type="predicted"/>
<keyword evidence="2" id="KW-0175">Coiled coil</keyword>
<feature type="domain" description="Gylcosyl hydrolase 115 C-terminal" evidence="4">
    <location>
        <begin position="677"/>
        <end position="778"/>
    </location>
</feature>
<dbReference type="Gene3D" id="1.20.58.2150">
    <property type="match status" value="1"/>
</dbReference>
<dbReference type="Pfam" id="PF17829">
    <property type="entry name" value="GH115_C"/>
    <property type="match status" value="1"/>
</dbReference>
<evidence type="ECO:0000313" key="5">
    <source>
        <dbReference type="EMBL" id="KAB4243910.1"/>
    </source>
</evidence>
<gene>
    <name evidence="5" type="ORF">GAP41_08340</name>
</gene>
<evidence type="ECO:0000256" key="1">
    <source>
        <dbReference type="ARBA" id="ARBA00022801"/>
    </source>
</evidence>
<dbReference type="InterPro" id="IPR041437">
    <property type="entry name" value="GH115_C"/>
</dbReference>
<evidence type="ECO:0000256" key="2">
    <source>
        <dbReference type="SAM" id="Coils"/>
    </source>
</evidence>
<dbReference type="RefSeq" id="WP_130080576.1">
    <property type="nucleotide sequence ID" value="NZ_CAKOCG010000003.1"/>
</dbReference>
<dbReference type="AlphaFoldDB" id="A0A4Q5EBK8"/>
<dbReference type="PANTHER" id="PTHR37842:SF2">
    <property type="entry name" value="GYLCOSYL HYDROLASE 115 C-TERMINAL DOMAIN-CONTAINING PROTEIN"/>
    <property type="match status" value="1"/>
</dbReference>
<dbReference type="PANTHER" id="PTHR37842">
    <property type="match status" value="1"/>
</dbReference>
<accession>A0A4Q5EBK8</accession>
<evidence type="ECO:0000313" key="6">
    <source>
        <dbReference type="Proteomes" id="UP000431575"/>
    </source>
</evidence>
<feature type="chain" id="PRO_5030097979" description="Gylcosyl hydrolase 115 C-terminal domain-containing protein" evidence="3">
    <location>
        <begin position="20"/>
        <end position="779"/>
    </location>
</feature>
<dbReference type="EMBL" id="WCTM01000004">
    <property type="protein sequence ID" value="KAB4243910.1"/>
    <property type="molecule type" value="Genomic_DNA"/>
</dbReference>